<sequence>MARKEKLLLLWMAVSFCLLFSGLLMFGRRPRVLNVLDALFFIPAFVYAMKTNRTNLLSLLKKHIPLLFFLLYATVSTFFSDAPNPSRFLRAFFHIFTFFIFVETIIRRAPKAFWGGMLIGVCFASVIAIIDFYCYYFVVGRPFTSELYGGLFETFQINRFITLDTNQLYASMYFITLPFFAFLASSRLPKSWATTLAPYFATILIVIYLIANQRRSTLVALMAGCLVLPLVTLKKRLLIPLALIVAVAGGILAIHPGMIVDRGSSNRIVIWEGTWEMIKERPLFGHGMSNKTEAIHIVRPMDGVHEAIDHPHNYYLSLVYYLGFLGLALWTMIWLPTALKSLRQGRQAHLSLAALTTGLVAVLFDGIHPYTPFMYNWPSVWIPMALLIGIYRTQHNPILQKVS</sequence>
<feature type="transmembrane region" description="Helical" evidence="5">
    <location>
        <begin position="168"/>
        <end position="185"/>
    </location>
</feature>
<reference evidence="7 8" key="1">
    <citation type="journal article" date="2012" name="J. Bacteriol.">
        <title>Complete genome sequence of Alcanivorax dieselolei type strain B5.</title>
        <authorList>
            <person name="Lai Q."/>
            <person name="Li W."/>
            <person name="Shao Z."/>
        </authorList>
    </citation>
    <scope>NUCLEOTIDE SEQUENCE [LARGE SCALE GENOMIC DNA]</scope>
    <source>
        <strain evidence="8">DSM 16502 / CGMCC 1.3690 / B-5</strain>
    </source>
</reference>
<dbReference type="RefSeq" id="WP_014993018.1">
    <property type="nucleotide sequence ID" value="NC_018691.1"/>
</dbReference>
<dbReference type="OrthoDB" id="8534453at2"/>
<feature type="transmembrane region" description="Helical" evidence="5">
    <location>
        <begin position="373"/>
        <end position="391"/>
    </location>
</feature>
<dbReference type="PATRIC" id="fig|930169.3.peg.636"/>
<feature type="transmembrane region" description="Helical" evidence="5">
    <location>
        <begin position="32"/>
        <end position="52"/>
    </location>
</feature>
<dbReference type="eggNOG" id="COG3307">
    <property type="taxonomic scope" value="Bacteria"/>
</dbReference>
<dbReference type="PANTHER" id="PTHR37422">
    <property type="entry name" value="TEICHURONIC ACID BIOSYNTHESIS PROTEIN TUAE"/>
    <property type="match status" value="1"/>
</dbReference>
<organism evidence="7 8">
    <name type="scientific">Alcanivorax dieselolei (strain DSM 16502 / CGMCC 1.3690 / MCCC 1A00001 / B-5)</name>
    <name type="common">Alloalcanivorax dieselolei</name>
    <dbReference type="NCBI Taxonomy" id="930169"/>
    <lineage>
        <taxon>Bacteria</taxon>
        <taxon>Pseudomonadati</taxon>
        <taxon>Pseudomonadota</taxon>
        <taxon>Gammaproteobacteria</taxon>
        <taxon>Oceanospirillales</taxon>
        <taxon>Alcanivoracaceae</taxon>
        <taxon>Alloalcanivorax</taxon>
    </lineage>
</organism>
<dbReference type="AlphaFoldDB" id="K0CB62"/>
<proteinExistence type="predicted"/>
<dbReference type="Proteomes" id="UP000006286">
    <property type="component" value="Chromosome"/>
</dbReference>
<dbReference type="InterPro" id="IPR007016">
    <property type="entry name" value="O-antigen_ligase-rel_domated"/>
</dbReference>
<dbReference type="GO" id="GO:0016020">
    <property type="term" value="C:membrane"/>
    <property type="evidence" value="ECO:0007669"/>
    <property type="project" value="UniProtKB-SubCell"/>
</dbReference>
<dbReference type="EMBL" id="CP003466">
    <property type="protein sequence ID" value="AFT68937.1"/>
    <property type="molecule type" value="Genomic_DNA"/>
</dbReference>
<feature type="transmembrane region" description="Helical" evidence="5">
    <location>
        <begin position="88"/>
        <end position="106"/>
    </location>
</feature>
<keyword evidence="2 5" id="KW-0812">Transmembrane</keyword>
<feature type="transmembrane region" description="Helical" evidence="5">
    <location>
        <begin position="7"/>
        <end position="26"/>
    </location>
</feature>
<dbReference type="PANTHER" id="PTHR37422:SF13">
    <property type="entry name" value="LIPOPOLYSACCHARIDE BIOSYNTHESIS PROTEIN PA4999-RELATED"/>
    <property type="match status" value="1"/>
</dbReference>
<keyword evidence="4 5" id="KW-0472">Membrane</keyword>
<feature type="transmembrane region" description="Helical" evidence="5">
    <location>
        <begin position="113"/>
        <end position="138"/>
    </location>
</feature>
<feature type="domain" description="O-antigen ligase-related" evidence="6">
    <location>
        <begin position="200"/>
        <end position="330"/>
    </location>
</feature>
<dbReference type="STRING" id="930169.B5T_00652"/>
<dbReference type="InterPro" id="IPR051533">
    <property type="entry name" value="WaaL-like"/>
</dbReference>
<evidence type="ECO:0000256" key="5">
    <source>
        <dbReference type="SAM" id="Phobius"/>
    </source>
</evidence>
<comment type="subcellular location">
    <subcellularLocation>
        <location evidence="1">Membrane</location>
        <topology evidence="1">Multi-pass membrane protein</topology>
    </subcellularLocation>
</comment>
<evidence type="ECO:0000313" key="7">
    <source>
        <dbReference type="EMBL" id="AFT68937.1"/>
    </source>
</evidence>
<accession>K0CB62</accession>
<evidence type="ECO:0000256" key="2">
    <source>
        <dbReference type="ARBA" id="ARBA00022692"/>
    </source>
</evidence>
<evidence type="ECO:0000256" key="1">
    <source>
        <dbReference type="ARBA" id="ARBA00004141"/>
    </source>
</evidence>
<feature type="transmembrane region" description="Helical" evidence="5">
    <location>
        <begin position="217"/>
        <end position="233"/>
    </location>
</feature>
<feature type="transmembrane region" description="Helical" evidence="5">
    <location>
        <begin position="192"/>
        <end position="211"/>
    </location>
</feature>
<gene>
    <name evidence="7" type="ordered locus">B5T_00652</name>
</gene>
<evidence type="ECO:0000256" key="3">
    <source>
        <dbReference type="ARBA" id="ARBA00022989"/>
    </source>
</evidence>
<protein>
    <submittedName>
        <fullName evidence="7">O-antigen polymerase family protein/toluene tolerance protein</fullName>
    </submittedName>
</protein>
<feature type="transmembrane region" description="Helical" evidence="5">
    <location>
        <begin position="318"/>
        <end position="336"/>
    </location>
</feature>
<feature type="transmembrane region" description="Helical" evidence="5">
    <location>
        <begin position="238"/>
        <end position="259"/>
    </location>
</feature>
<feature type="transmembrane region" description="Helical" evidence="5">
    <location>
        <begin position="64"/>
        <end position="82"/>
    </location>
</feature>
<feature type="transmembrane region" description="Helical" evidence="5">
    <location>
        <begin position="348"/>
        <end position="367"/>
    </location>
</feature>
<evidence type="ECO:0000259" key="6">
    <source>
        <dbReference type="Pfam" id="PF04932"/>
    </source>
</evidence>
<dbReference type="HOGENOM" id="CLU_682632_0_0_6"/>
<keyword evidence="8" id="KW-1185">Reference proteome</keyword>
<dbReference type="Pfam" id="PF04932">
    <property type="entry name" value="Wzy_C"/>
    <property type="match status" value="1"/>
</dbReference>
<keyword evidence="3 5" id="KW-1133">Transmembrane helix</keyword>
<evidence type="ECO:0000256" key="4">
    <source>
        <dbReference type="ARBA" id="ARBA00023136"/>
    </source>
</evidence>
<name>K0CB62_ALCDB</name>
<dbReference type="KEGG" id="adi:B5T_00652"/>
<evidence type="ECO:0000313" key="8">
    <source>
        <dbReference type="Proteomes" id="UP000006286"/>
    </source>
</evidence>